<proteinExistence type="predicted"/>
<evidence type="ECO:0000256" key="1">
    <source>
        <dbReference type="SAM" id="SignalP"/>
    </source>
</evidence>
<feature type="signal peptide" evidence="1">
    <location>
        <begin position="1"/>
        <end position="20"/>
    </location>
</feature>
<dbReference type="AlphaFoldDB" id="A0A0A9I209"/>
<reference evidence="2" key="1">
    <citation type="submission" date="2014-09" db="EMBL/GenBank/DDBJ databases">
        <authorList>
            <person name="Magalhaes I.L.F."/>
            <person name="Oliveira U."/>
            <person name="Santos F.R."/>
            <person name="Vidigal T.H.D.A."/>
            <person name="Brescovit A.D."/>
            <person name="Santos A.J."/>
        </authorList>
    </citation>
    <scope>NUCLEOTIDE SEQUENCE</scope>
    <source>
        <tissue evidence="2">Shoot tissue taken approximately 20 cm above the soil surface</tissue>
    </source>
</reference>
<accession>A0A0A9I209</accession>
<reference evidence="2" key="2">
    <citation type="journal article" date="2015" name="Data Brief">
        <title>Shoot transcriptome of the giant reed, Arundo donax.</title>
        <authorList>
            <person name="Barrero R.A."/>
            <person name="Guerrero F.D."/>
            <person name="Moolhuijzen P."/>
            <person name="Goolsby J.A."/>
            <person name="Tidwell J."/>
            <person name="Bellgard S.E."/>
            <person name="Bellgard M.I."/>
        </authorList>
    </citation>
    <scope>NUCLEOTIDE SEQUENCE</scope>
    <source>
        <tissue evidence="2">Shoot tissue taken approximately 20 cm above the soil surface</tissue>
    </source>
</reference>
<keyword evidence="1" id="KW-0732">Signal</keyword>
<evidence type="ECO:0000313" key="2">
    <source>
        <dbReference type="EMBL" id="JAE39193.1"/>
    </source>
</evidence>
<dbReference type="EMBL" id="GBRH01158703">
    <property type="protein sequence ID" value="JAE39193.1"/>
    <property type="molecule type" value="Transcribed_RNA"/>
</dbReference>
<sequence>MMRWPPSCGWHSTALKLVLAIQARRCDVRGPCAIVPSAAYSPGSFTVVPPSDAPSFAPLLMPRRSEQLKWQGADCRELRLDSWRE</sequence>
<name>A0A0A9I209_ARUDO</name>
<organism evidence="2">
    <name type="scientific">Arundo donax</name>
    <name type="common">Giant reed</name>
    <name type="synonym">Donax arundinaceus</name>
    <dbReference type="NCBI Taxonomy" id="35708"/>
    <lineage>
        <taxon>Eukaryota</taxon>
        <taxon>Viridiplantae</taxon>
        <taxon>Streptophyta</taxon>
        <taxon>Embryophyta</taxon>
        <taxon>Tracheophyta</taxon>
        <taxon>Spermatophyta</taxon>
        <taxon>Magnoliopsida</taxon>
        <taxon>Liliopsida</taxon>
        <taxon>Poales</taxon>
        <taxon>Poaceae</taxon>
        <taxon>PACMAD clade</taxon>
        <taxon>Arundinoideae</taxon>
        <taxon>Arundineae</taxon>
        <taxon>Arundo</taxon>
    </lineage>
</organism>
<protein>
    <submittedName>
        <fullName evidence="2">Uncharacterized protein</fullName>
    </submittedName>
</protein>
<feature type="chain" id="PRO_5002046842" evidence="1">
    <location>
        <begin position="21"/>
        <end position="85"/>
    </location>
</feature>